<reference evidence="2 3" key="1">
    <citation type="submission" date="2019-12" db="EMBL/GenBank/DDBJ databases">
        <title>Hymenobacter sp. HMF4947 Genome sequencing and assembly.</title>
        <authorList>
            <person name="Kang H."/>
            <person name="Cha I."/>
            <person name="Kim H."/>
            <person name="Joh K."/>
        </authorList>
    </citation>
    <scope>NUCLEOTIDE SEQUENCE [LARGE SCALE GENOMIC DNA]</scope>
    <source>
        <strain evidence="2 3">HMF4947</strain>
    </source>
</reference>
<evidence type="ECO:0000259" key="1">
    <source>
        <dbReference type="Pfam" id="PF14452"/>
    </source>
</evidence>
<dbReference type="Pfam" id="PF14452">
    <property type="entry name" value="Multi_ubiq"/>
    <property type="match status" value="1"/>
</dbReference>
<name>A0A7K1TLC0_9BACT</name>
<protein>
    <recommendedName>
        <fullName evidence="1">Multi-ubiquitin domain-containing protein</fullName>
    </recommendedName>
</protein>
<dbReference type="AlphaFoldDB" id="A0A7K1TLC0"/>
<keyword evidence="3" id="KW-1185">Reference proteome</keyword>
<accession>A0A7K1TLC0</accession>
<dbReference type="EMBL" id="WQKZ01000011">
    <property type="protein sequence ID" value="MVN79200.1"/>
    <property type="molecule type" value="Genomic_DNA"/>
</dbReference>
<feature type="domain" description="Multi-ubiquitin" evidence="1">
    <location>
        <begin position="11"/>
        <end position="82"/>
    </location>
</feature>
<organism evidence="2 3">
    <name type="scientific">Hymenobacter ginkgonis</name>
    <dbReference type="NCBI Taxonomy" id="2682976"/>
    <lineage>
        <taxon>Bacteria</taxon>
        <taxon>Pseudomonadati</taxon>
        <taxon>Bacteroidota</taxon>
        <taxon>Cytophagia</taxon>
        <taxon>Cytophagales</taxon>
        <taxon>Hymenobacteraceae</taxon>
        <taxon>Hymenobacter</taxon>
    </lineage>
</organism>
<evidence type="ECO:0000313" key="3">
    <source>
        <dbReference type="Proteomes" id="UP000441336"/>
    </source>
</evidence>
<comment type="caution">
    <text evidence="2">The sequence shown here is derived from an EMBL/GenBank/DDBJ whole genome shotgun (WGS) entry which is preliminary data.</text>
</comment>
<dbReference type="InterPro" id="IPR027802">
    <property type="entry name" value="Multi-ubiquitin_dom"/>
</dbReference>
<proteinExistence type="predicted"/>
<dbReference type="Proteomes" id="UP000441336">
    <property type="component" value="Unassembled WGS sequence"/>
</dbReference>
<evidence type="ECO:0000313" key="2">
    <source>
        <dbReference type="EMBL" id="MVN79200.1"/>
    </source>
</evidence>
<sequence length="84" mass="9116">MESFLTKPLPVTIYVNGTPQQVTQQELSFEELVALAHLISGPNVSYTLTYRKGPASNPQGSLVAGQRVHVQEGMIFNVGATDRS</sequence>
<gene>
    <name evidence="2" type="ORF">GO988_22950</name>
</gene>